<dbReference type="RefSeq" id="WP_243309013.1">
    <property type="nucleotide sequence ID" value="NZ_JALGBI010000003.1"/>
</dbReference>
<dbReference type="Proteomes" id="UP001139447">
    <property type="component" value="Unassembled WGS sequence"/>
</dbReference>
<protein>
    <submittedName>
        <fullName evidence="2">Uncharacterized protein</fullName>
    </submittedName>
</protein>
<keyword evidence="1" id="KW-0812">Transmembrane</keyword>
<proteinExistence type="predicted"/>
<dbReference type="AlphaFoldDB" id="A0A9X1VZ24"/>
<keyword evidence="3" id="KW-1185">Reference proteome</keyword>
<keyword evidence="1" id="KW-0472">Membrane</keyword>
<dbReference type="EMBL" id="JALGBI010000003">
    <property type="protein sequence ID" value="MCJ0765519.1"/>
    <property type="molecule type" value="Genomic_DNA"/>
</dbReference>
<organism evidence="2 3">
    <name type="scientific">Variovorax terrae</name>
    <dbReference type="NCBI Taxonomy" id="2923278"/>
    <lineage>
        <taxon>Bacteria</taxon>
        <taxon>Pseudomonadati</taxon>
        <taxon>Pseudomonadota</taxon>
        <taxon>Betaproteobacteria</taxon>
        <taxon>Burkholderiales</taxon>
        <taxon>Comamonadaceae</taxon>
        <taxon>Variovorax</taxon>
    </lineage>
</organism>
<accession>A0A9X1VZ24</accession>
<feature type="transmembrane region" description="Helical" evidence="1">
    <location>
        <begin position="65"/>
        <end position="86"/>
    </location>
</feature>
<name>A0A9X1VZ24_9BURK</name>
<evidence type="ECO:0000313" key="2">
    <source>
        <dbReference type="EMBL" id="MCJ0765519.1"/>
    </source>
</evidence>
<reference evidence="2" key="1">
    <citation type="submission" date="2022-03" db="EMBL/GenBank/DDBJ databases">
        <authorList>
            <person name="Woo C.Y."/>
        </authorList>
    </citation>
    <scope>NUCLEOTIDE SEQUENCE</scope>
    <source>
        <strain evidence="2">CYS-02</strain>
    </source>
</reference>
<gene>
    <name evidence="2" type="ORF">MMF98_20085</name>
</gene>
<keyword evidence="1" id="KW-1133">Transmembrane helix</keyword>
<comment type="caution">
    <text evidence="2">The sequence shown here is derived from an EMBL/GenBank/DDBJ whole genome shotgun (WGS) entry which is preliminary data.</text>
</comment>
<evidence type="ECO:0000256" key="1">
    <source>
        <dbReference type="SAM" id="Phobius"/>
    </source>
</evidence>
<sequence>MTSFVHTHYPLQHPGVARMESAVGTVRQMGQRFDSAKGLAAMLLAAIVSALLVVASRLVDTWTDGHLLAAWVLLWAVGFAALALFAGTARLIARRLVTSLDAWSHRVAQQRADKRLWAIARNDPRVMADLQAARLRSEAEAEIEEAAVASRLQASVSEALGARLLRAATPDGRPSQAAYYA</sequence>
<evidence type="ECO:0000313" key="3">
    <source>
        <dbReference type="Proteomes" id="UP001139447"/>
    </source>
</evidence>
<feature type="transmembrane region" description="Helical" evidence="1">
    <location>
        <begin position="39"/>
        <end position="59"/>
    </location>
</feature>